<evidence type="ECO:0000256" key="7">
    <source>
        <dbReference type="ARBA" id="ARBA00023242"/>
    </source>
</evidence>
<reference evidence="9 10" key="1">
    <citation type="submission" date="2021-05" db="EMBL/GenBank/DDBJ databases">
        <authorList>
            <person name="Zahm M."/>
            <person name="Klopp C."/>
            <person name="Cabau C."/>
            <person name="Kuhl H."/>
            <person name="Suciu R."/>
            <person name="Ciorpac M."/>
            <person name="Holostenco D."/>
            <person name="Gessner J."/>
            <person name="Wuertz S."/>
            <person name="Hohne C."/>
            <person name="Stock M."/>
            <person name="Gislard M."/>
            <person name="Lluch J."/>
            <person name="Milhes M."/>
            <person name="Lampietro C."/>
            <person name="Lopez Roques C."/>
            <person name="Donnadieu C."/>
            <person name="Du K."/>
            <person name="Schartl M."/>
            <person name="Guiguen Y."/>
        </authorList>
    </citation>
    <scope>NUCLEOTIDE SEQUENCE [LARGE SCALE GENOMIC DNA]</scope>
    <source>
        <strain evidence="9">Hh-F2</strain>
        <tissue evidence="9">Blood</tissue>
    </source>
</reference>
<dbReference type="Proteomes" id="UP001369086">
    <property type="component" value="Unassembled WGS sequence"/>
</dbReference>
<protein>
    <submittedName>
        <fullName evidence="9">Nuclease HARBI1</fullName>
    </submittedName>
</protein>
<dbReference type="PANTHER" id="PTHR22930:SF206">
    <property type="entry name" value="NUCLEASE HARBI1"/>
    <property type="match status" value="1"/>
</dbReference>
<comment type="cofactor">
    <cofactor evidence="1">
        <name>a divalent metal cation</name>
        <dbReference type="ChEBI" id="CHEBI:60240"/>
    </cofactor>
</comment>
<evidence type="ECO:0000256" key="4">
    <source>
        <dbReference type="ARBA" id="ARBA00022722"/>
    </source>
</evidence>
<dbReference type="Pfam" id="PF13359">
    <property type="entry name" value="DDE_Tnp_4"/>
    <property type="match status" value="1"/>
</dbReference>
<evidence type="ECO:0000313" key="10">
    <source>
        <dbReference type="Proteomes" id="UP001369086"/>
    </source>
</evidence>
<sequence>MVGCANVFDKHSKALDPCLHFKLHAASLSSHHQGSAGRRHVRVHKPRVLLNMATKKRIAAAASLLTFWRISEIQRRRAAARKRLYLRAIMLLLLSKQEKINVAPSSLLNRHVPVLRVYFEGVNDLSPHFRVSRRTMQRIMSVLREDKNNGWGYDLEILMFMFWLARAASYRVVAASFGVPRSTVHRIIQKVLKKVVRITARVIKLPGPDELAVIGEGFAELAQSREFQLAVGCIDGCHVRIKAPPTNEAPCYFNQKSFYSIQLQAVCNHKGMFVDIFVGYPGSVHDSRILRNSPIYTKSLYPPPGYFLLGDSEYPCLQEPIGILTPYKEPVQNPVQAQYNAEHSRAWSVIERAFGMMTSRWRGIFSKTLEVHYKCAPMVIAACTVLHNICIAEGDLIEVDTEYALHQQDQHLGEKDDIGSRIVARLSASIDIPPPISEHDYVF</sequence>
<comment type="subcellular location">
    <subcellularLocation>
        <location evidence="2">Nucleus</location>
    </subcellularLocation>
</comment>
<dbReference type="PANTHER" id="PTHR22930">
    <property type="match status" value="1"/>
</dbReference>
<feature type="domain" description="DDE Tnp4" evidence="8">
    <location>
        <begin position="234"/>
        <end position="388"/>
    </location>
</feature>
<gene>
    <name evidence="9" type="ORF">HHUSO_G26890</name>
</gene>
<comment type="similarity">
    <text evidence="3">Belongs to the HARBI1 family.</text>
</comment>
<name>A0ABR0YLR0_HUSHU</name>
<evidence type="ECO:0000256" key="1">
    <source>
        <dbReference type="ARBA" id="ARBA00001968"/>
    </source>
</evidence>
<dbReference type="InterPro" id="IPR045249">
    <property type="entry name" value="HARBI1-like"/>
</dbReference>
<organism evidence="9 10">
    <name type="scientific">Huso huso</name>
    <name type="common">Beluga</name>
    <name type="synonym">Acipenser huso</name>
    <dbReference type="NCBI Taxonomy" id="61971"/>
    <lineage>
        <taxon>Eukaryota</taxon>
        <taxon>Metazoa</taxon>
        <taxon>Chordata</taxon>
        <taxon>Craniata</taxon>
        <taxon>Vertebrata</taxon>
        <taxon>Euteleostomi</taxon>
        <taxon>Actinopterygii</taxon>
        <taxon>Chondrostei</taxon>
        <taxon>Acipenseriformes</taxon>
        <taxon>Acipenseridae</taxon>
        <taxon>Huso</taxon>
    </lineage>
</organism>
<evidence type="ECO:0000256" key="5">
    <source>
        <dbReference type="ARBA" id="ARBA00022723"/>
    </source>
</evidence>
<accession>A0ABR0YLR0</accession>
<keyword evidence="5" id="KW-0479">Metal-binding</keyword>
<keyword evidence="7" id="KW-0539">Nucleus</keyword>
<evidence type="ECO:0000256" key="2">
    <source>
        <dbReference type="ARBA" id="ARBA00004123"/>
    </source>
</evidence>
<keyword evidence="10" id="KW-1185">Reference proteome</keyword>
<keyword evidence="4" id="KW-0540">Nuclease</keyword>
<evidence type="ECO:0000256" key="6">
    <source>
        <dbReference type="ARBA" id="ARBA00022801"/>
    </source>
</evidence>
<keyword evidence="6" id="KW-0378">Hydrolase</keyword>
<evidence type="ECO:0000256" key="3">
    <source>
        <dbReference type="ARBA" id="ARBA00006958"/>
    </source>
</evidence>
<comment type="caution">
    <text evidence="9">The sequence shown here is derived from an EMBL/GenBank/DDBJ whole genome shotgun (WGS) entry which is preliminary data.</text>
</comment>
<proteinExistence type="inferred from homology"/>
<dbReference type="EMBL" id="JAHFZB010000027">
    <property type="protein sequence ID" value="KAK6473468.1"/>
    <property type="molecule type" value="Genomic_DNA"/>
</dbReference>
<evidence type="ECO:0000259" key="8">
    <source>
        <dbReference type="Pfam" id="PF13359"/>
    </source>
</evidence>
<dbReference type="InterPro" id="IPR027806">
    <property type="entry name" value="HARBI1_dom"/>
</dbReference>
<evidence type="ECO:0000313" key="9">
    <source>
        <dbReference type="EMBL" id="KAK6473468.1"/>
    </source>
</evidence>